<reference evidence="3" key="1">
    <citation type="journal article" date="2012" name="Nat. Genet.">
        <title>Lifestyle transitions in plant pathogenic Colletotrichum fungi deciphered by genome and transcriptome analyses.</title>
        <authorList>
            <person name="O'Connell R.J."/>
            <person name="Thon M.R."/>
            <person name="Hacquard S."/>
            <person name="Amyotte S.G."/>
            <person name="Kleemann J."/>
            <person name="Torres M.F."/>
            <person name="Damm U."/>
            <person name="Buiate E.A."/>
            <person name="Epstein L."/>
            <person name="Alkan N."/>
            <person name="Altmueller J."/>
            <person name="Alvarado-Balderrama L."/>
            <person name="Bauser C.A."/>
            <person name="Becker C."/>
            <person name="Birren B.W."/>
            <person name="Chen Z."/>
            <person name="Choi J."/>
            <person name="Crouch J.A."/>
            <person name="Duvick J.P."/>
            <person name="Farman M.A."/>
            <person name="Gan P."/>
            <person name="Heiman D."/>
            <person name="Henrissat B."/>
            <person name="Howard R.J."/>
            <person name="Kabbage M."/>
            <person name="Koch C."/>
            <person name="Kracher B."/>
            <person name="Kubo Y."/>
            <person name="Law A.D."/>
            <person name="Lebrun M.-H."/>
            <person name="Lee Y.-H."/>
            <person name="Miyara I."/>
            <person name="Moore N."/>
            <person name="Neumann U."/>
            <person name="Nordstroem K."/>
            <person name="Panaccione D.G."/>
            <person name="Panstruga R."/>
            <person name="Place M."/>
            <person name="Proctor R.H."/>
            <person name="Prusky D."/>
            <person name="Rech G."/>
            <person name="Reinhardt R."/>
            <person name="Rollins J.A."/>
            <person name="Rounsley S."/>
            <person name="Schardl C.L."/>
            <person name="Schwartz D.C."/>
            <person name="Shenoy N."/>
            <person name="Shirasu K."/>
            <person name="Sikhakolli U.R."/>
            <person name="Stueber K."/>
            <person name="Sukno S.A."/>
            <person name="Sweigard J.A."/>
            <person name="Takano Y."/>
            <person name="Takahara H."/>
            <person name="Trail F."/>
            <person name="van der Does H.C."/>
            <person name="Voll L.M."/>
            <person name="Will I."/>
            <person name="Young S."/>
            <person name="Zeng Q."/>
            <person name="Zhang J."/>
            <person name="Zhou S."/>
            <person name="Dickman M.B."/>
            <person name="Schulze-Lefert P."/>
            <person name="Ver Loren van Themaat E."/>
            <person name="Ma L.-J."/>
            <person name="Vaillancourt L.J."/>
        </authorList>
    </citation>
    <scope>NUCLEOTIDE SEQUENCE [LARGE SCALE GENOMIC DNA]</scope>
    <source>
        <strain evidence="3">IMI 349063</strain>
    </source>
</reference>
<dbReference type="eggNOG" id="ENOG502T5UB">
    <property type="taxonomic scope" value="Eukaryota"/>
</dbReference>
<dbReference type="HOGENOM" id="CLU_1825155_0_0_1"/>
<gene>
    <name evidence="2" type="ORF">CH063_08299</name>
</gene>
<feature type="region of interest" description="Disordered" evidence="1">
    <location>
        <begin position="1"/>
        <end position="22"/>
    </location>
</feature>
<evidence type="ECO:0000256" key="1">
    <source>
        <dbReference type="SAM" id="MobiDB-lite"/>
    </source>
</evidence>
<dbReference type="Proteomes" id="UP000007174">
    <property type="component" value="Unassembled WGS sequence"/>
</dbReference>
<evidence type="ECO:0000313" key="2">
    <source>
        <dbReference type="EMBL" id="CCF36822.1"/>
    </source>
</evidence>
<dbReference type="STRING" id="759273.H1V9B9"/>
<dbReference type="AlphaFoldDB" id="H1V9B9"/>
<feature type="compositionally biased region" description="Polar residues" evidence="1">
    <location>
        <begin position="1"/>
        <end position="11"/>
    </location>
</feature>
<proteinExistence type="predicted"/>
<sequence length="141" mass="15023">MASSNSSQGSNALAAPSQDSNEDRAIKQILSVAVSKKKCREQLKNVVEKKYRRQNGQCPLFVEWCASSSNPPQAKPPEQPTARVTSPGLSCAGWWKTLASLSSGNMASCRFSSSSSRNGAARTTSSASPAVRRQDLDESAS</sequence>
<dbReference type="EMBL" id="CACQ02002162">
    <property type="protein sequence ID" value="CCF36822.1"/>
    <property type="molecule type" value="Genomic_DNA"/>
</dbReference>
<protein>
    <submittedName>
        <fullName evidence="2">Uncharacterized protein</fullName>
    </submittedName>
</protein>
<feature type="compositionally biased region" description="Low complexity" evidence="1">
    <location>
        <begin position="107"/>
        <end position="128"/>
    </location>
</feature>
<accession>H1V9B9</accession>
<organism evidence="2 3">
    <name type="scientific">Colletotrichum higginsianum (strain IMI 349063)</name>
    <name type="common">Crucifer anthracnose fungus</name>
    <dbReference type="NCBI Taxonomy" id="759273"/>
    <lineage>
        <taxon>Eukaryota</taxon>
        <taxon>Fungi</taxon>
        <taxon>Dikarya</taxon>
        <taxon>Ascomycota</taxon>
        <taxon>Pezizomycotina</taxon>
        <taxon>Sordariomycetes</taxon>
        <taxon>Hypocreomycetidae</taxon>
        <taxon>Glomerellales</taxon>
        <taxon>Glomerellaceae</taxon>
        <taxon>Colletotrichum</taxon>
        <taxon>Colletotrichum destructivum species complex</taxon>
    </lineage>
</organism>
<evidence type="ECO:0000313" key="3">
    <source>
        <dbReference type="Proteomes" id="UP000007174"/>
    </source>
</evidence>
<feature type="compositionally biased region" description="Basic and acidic residues" evidence="1">
    <location>
        <begin position="132"/>
        <end position="141"/>
    </location>
</feature>
<name>H1V9B9_COLHI</name>
<dbReference type="VEuPathDB" id="FungiDB:CH63R_12092"/>
<feature type="region of interest" description="Disordered" evidence="1">
    <location>
        <begin position="106"/>
        <end position="141"/>
    </location>
</feature>